<dbReference type="AlphaFoldDB" id="A0A9W9JZ59"/>
<dbReference type="GO" id="GO:0004497">
    <property type="term" value="F:monooxygenase activity"/>
    <property type="evidence" value="ECO:0007669"/>
    <property type="project" value="InterPro"/>
</dbReference>
<dbReference type="GO" id="GO:0016705">
    <property type="term" value="F:oxidoreductase activity, acting on paired donors, with incorporation or reduction of molecular oxygen"/>
    <property type="evidence" value="ECO:0007669"/>
    <property type="project" value="InterPro"/>
</dbReference>
<dbReference type="Proteomes" id="UP001141434">
    <property type="component" value="Unassembled WGS sequence"/>
</dbReference>
<dbReference type="PANTHER" id="PTHR24305">
    <property type="entry name" value="CYTOCHROME P450"/>
    <property type="match status" value="1"/>
</dbReference>
<evidence type="ECO:0000313" key="1">
    <source>
        <dbReference type="EMBL" id="KAJ5086880.1"/>
    </source>
</evidence>
<accession>A0A9W9JZ59</accession>
<dbReference type="Gene3D" id="1.10.630.10">
    <property type="entry name" value="Cytochrome P450"/>
    <property type="match status" value="1"/>
</dbReference>
<dbReference type="PANTHER" id="PTHR24305:SF172">
    <property type="entry name" value="P450, PUTATIVE (EUROFUNG)-RELATED"/>
    <property type="match status" value="1"/>
</dbReference>
<name>A0A9W9JZ59_9EURO</name>
<dbReference type="GO" id="GO:0005506">
    <property type="term" value="F:iron ion binding"/>
    <property type="evidence" value="ECO:0007669"/>
    <property type="project" value="InterPro"/>
</dbReference>
<gene>
    <name evidence="1" type="ORF">NUU61_008187</name>
</gene>
<dbReference type="InterPro" id="IPR050121">
    <property type="entry name" value="Cytochrome_P450_monoxygenase"/>
</dbReference>
<dbReference type="OrthoDB" id="2789670at2759"/>
<sequence length="254" mass="28364">MSTSDEAPFEPDSLISNTKDIPFCVLVRVRCHSAAWAQSKISTDTTRLVSKDDVVSSDELTVNFRFWFNLFTLDAIADIALSERLGLLESGSDLFKSARGNSVQIFSLIDSLHCGGRTVSRFVGAIDWFYFLKALAPLFSPNFRAHADDFRNIVSMLTDKRMERHRNSDKLSDFLGCLIEDKAGKNRGLDRGEIEAEASILLDVGSDTTAIALNNVLYYLIKHPDTLEKLREEVAGVLTGEQFAPYAKVKAFRI</sequence>
<dbReference type="SUPFAM" id="SSF48264">
    <property type="entry name" value="Cytochrome P450"/>
    <property type="match status" value="1"/>
</dbReference>
<reference evidence="1" key="2">
    <citation type="journal article" date="2023" name="IMA Fungus">
        <title>Comparative genomic study of the Penicillium genus elucidates a diverse pangenome and 15 lateral gene transfer events.</title>
        <authorList>
            <person name="Petersen C."/>
            <person name="Sorensen T."/>
            <person name="Nielsen M.R."/>
            <person name="Sondergaard T.E."/>
            <person name="Sorensen J.L."/>
            <person name="Fitzpatrick D.A."/>
            <person name="Frisvad J.C."/>
            <person name="Nielsen K.L."/>
        </authorList>
    </citation>
    <scope>NUCLEOTIDE SEQUENCE</scope>
    <source>
        <strain evidence="1">IBT 34128</strain>
    </source>
</reference>
<dbReference type="EMBL" id="JAPMSZ010000010">
    <property type="protein sequence ID" value="KAJ5086880.1"/>
    <property type="molecule type" value="Genomic_DNA"/>
</dbReference>
<reference evidence="1" key="1">
    <citation type="submission" date="2022-11" db="EMBL/GenBank/DDBJ databases">
        <authorList>
            <person name="Petersen C."/>
        </authorList>
    </citation>
    <scope>NUCLEOTIDE SEQUENCE</scope>
    <source>
        <strain evidence="1">IBT 34128</strain>
    </source>
</reference>
<dbReference type="RefSeq" id="XP_056509005.1">
    <property type="nucleotide sequence ID" value="XM_056658712.1"/>
</dbReference>
<dbReference type="GeneID" id="81397881"/>
<dbReference type="InterPro" id="IPR036396">
    <property type="entry name" value="Cyt_P450_sf"/>
</dbReference>
<comment type="caution">
    <text evidence="1">The sequence shown here is derived from an EMBL/GenBank/DDBJ whole genome shotgun (WGS) entry which is preliminary data.</text>
</comment>
<evidence type="ECO:0000313" key="2">
    <source>
        <dbReference type="Proteomes" id="UP001141434"/>
    </source>
</evidence>
<keyword evidence="2" id="KW-1185">Reference proteome</keyword>
<proteinExistence type="predicted"/>
<organism evidence="1 2">
    <name type="scientific">Penicillium alfredii</name>
    <dbReference type="NCBI Taxonomy" id="1506179"/>
    <lineage>
        <taxon>Eukaryota</taxon>
        <taxon>Fungi</taxon>
        <taxon>Dikarya</taxon>
        <taxon>Ascomycota</taxon>
        <taxon>Pezizomycotina</taxon>
        <taxon>Eurotiomycetes</taxon>
        <taxon>Eurotiomycetidae</taxon>
        <taxon>Eurotiales</taxon>
        <taxon>Aspergillaceae</taxon>
        <taxon>Penicillium</taxon>
    </lineage>
</organism>
<dbReference type="InterPro" id="IPR001128">
    <property type="entry name" value="Cyt_P450"/>
</dbReference>
<dbReference type="GO" id="GO:0043386">
    <property type="term" value="P:mycotoxin biosynthetic process"/>
    <property type="evidence" value="ECO:0007669"/>
    <property type="project" value="UniProtKB-ARBA"/>
</dbReference>
<protein>
    <submittedName>
        <fullName evidence="1">Benzoate 4-monooxygenase cytochrome P450</fullName>
    </submittedName>
</protein>
<dbReference type="Pfam" id="PF00067">
    <property type="entry name" value="p450"/>
    <property type="match status" value="1"/>
</dbReference>
<dbReference type="GO" id="GO:0020037">
    <property type="term" value="F:heme binding"/>
    <property type="evidence" value="ECO:0007669"/>
    <property type="project" value="InterPro"/>
</dbReference>